<dbReference type="PANTHER" id="PTHR43313:SF50">
    <property type="entry name" value="GH26015P"/>
    <property type="match status" value="1"/>
</dbReference>
<protein>
    <submittedName>
        <fullName evidence="2">Retinol dehydrogenase 16</fullName>
        <ecNumber evidence="2">1.1.1.-</ecNumber>
    </submittedName>
</protein>
<dbReference type="PRINTS" id="PR00080">
    <property type="entry name" value="SDRFAMILY"/>
</dbReference>
<dbReference type="EC" id="1.1.1.-" evidence="2"/>
<dbReference type="InterPro" id="IPR036291">
    <property type="entry name" value="NAD(P)-bd_dom_sf"/>
</dbReference>
<evidence type="ECO:0000256" key="1">
    <source>
        <dbReference type="RuleBase" id="RU000363"/>
    </source>
</evidence>
<evidence type="ECO:0000313" key="3">
    <source>
        <dbReference type="Proteomes" id="UP000596742"/>
    </source>
</evidence>
<dbReference type="EMBL" id="UYJE01005988">
    <property type="protein sequence ID" value="VDI42210.1"/>
    <property type="molecule type" value="Genomic_DNA"/>
</dbReference>
<organism evidence="2 3">
    <name type="scientific">Mytilus galloprovincialis</name>
    <name type="common">Mediterranean mussel</name>
    <dbReference type="NCBI Taxonomy" id="29158"/>
    <lineage>
        <taxon>Eukaryota</taxon>
        <taxon>Metazoa</taxon>
        <taxon>Spiralia</taxon>
        <taxon>Lophotrochozoa</taxon>
        <taxon>Mollusca</taxon>
        <taxon>Bivalvia</taxon>
        <taxon>Autobranchia</taxon>
        <taxon>Pteriomorphia</taxon>
        <taxon>Mytilida</taxon>
        <taxon>Mytiloidea</taxon>
        <taxon>Mytilidae</taxon>
        <taxon>Mytilinae</taxon>
        <taxon>Mytilus</taxon>
    </lineage>
</organism>
<accession>A0A8B6F182</accession>
<dbReference type="GO" id="GO:0008202">
    <property type="term" value="P:steroid metabolic process"/>
    <property type="evidence" value="ECO:0007669"/>
    <property type="project" value="TreeGrafter"/>
</dbReference>
<evidence type="ECO:0000313" key="2">
    <source>
        <dbReference type="EMBL" id="VDI42210.1"/>
    </source>
</evidence>
<dbReference type="AlphaFoldDB" id="A0A8B6F182"/>
<sequence>MMCGILILFIVVTILLKIAELYLRTLRLRNILQKHVLITGCDSGFGNSLAKYLDGIGVPVFAACLTESGQKNLKARCSSRLMTLKLDVTDEKSIGEAVQFVQSKLEKGQELWGLVNNAGLQVISAPLELHSKSAIEKTLQVNLLGAMYVTKAFLPLLRQSKGRIVSVSSDAALIAWPCRVAYNISKCGVESMSSCLRKEMYHVGVSAHCVEPGAFKTNIVYPDEMASQLQQAYNASDKEIRTFYGPNWLEKWKETYKNILPIQNPDLSPVTDAIEHALFAKFPKARYRCGRDCQYEFWPMSLLPDWFSDWYYAMPAPDGAK</sequence>
<name>A0A8B6F182_MYTGA</name>
<dbReference type="InterPro" id="IPR002347">
    <property type="entry name" value="SDR_fam"/>
</dbReference>
<dbReference type="PANTHER" id="PTHR43313">
    <property type="entry name" value="SHORT-CHAIN DEHYDROGENASE/REDUCTASE FAMILY 9C"/>
    <property type="match status" value="1"/>
</dbReference>
<dbReference type="PRINTS" id="PR00081">
    <property type="entry name" value="GDHRDH"/>
</dbReference>
<comment type="caution">
    <text evidence="2">The sequence shown here is derived from an EMBL/GenBank/DDBJ whole genome shotgun (WGS) entry which is preliminary data.</text>
</comment>
<gene>
    <name evidence="2" type="ORF">MGAL_10B007866</name>
</gene>
<dbReference type="OrthoDB" id="5296at2759"/>
<dbReference type="Pfam" id="PF00106">
    <property type="entry name" value="adh_short"/>
    <property type="match status" value="1"/>
</dbReference>
<keyword evidence="2" id="KW-0560">Oxidoreductase</keyword>
<keyword evidence="3" id="KW-1185">Reference proteome</keyword>
<comment type="similarity">
    <text evidence="1">Belongs to the short-chain dehydrogenases/reductases (SDR) family.</text>
</comment>
<dbReference type="Gene3D" id="3.40.50.720">
    <property type="entry name" value="NAD(P)-binding Rossmann-like Domain"/>
    <property type="match status" value="1"/>
</dbReference>
<reference evidence="2" key="1">
    <citation type="submission" date="2018-11" db="EMBL/GenBank/DDBJ databases">
        <authorList>
            <person name="Alioto T."/>
            <person name="Alioto T."/>
        </authorList>
    </citation>
    <scope>NUCLEOTIDE SEQUENCE</scope>
</reference>
<dbReference type="Proteomes" id="UP000596742">
    <property type="component" value="Unassembled WGS sequence"/>
</dbReference>
<dbReference type="SUPFAM" id="SSF51735">
    <property type="entry name" value="NAD(P)-binding Rossmann-fold domains"/>
    <property type="match status" value="1"/>
</dbReference>
<proteinExistence type="inferred from homology"/>
<dbReference type="GO" id="GO:0016491">
    <property type="term" value="F:oxidoreductase activity"/>
    <property type="evidence" value="ECO:0007669"/>
    <property type="project" value="UniProtKB-KW"/>
</dbReference>